<keyword evidence="5" id="KW-0040">ANK repeat</keyword>
<evidence type="ECO:0000313" key="8">
    <source>
        <dbReference type="EMBL" id="CAB3982096.1"/>
    </source>
</evidence>
<dbReference type="InterPro" id="IPR011011">
    <property type="entry name" value="Znf_FYVE_PHD"/>
</dbReference>
<dbReference type="InterPro" id="IPR049765">
    <property type="entry name" value="ANFY1_BTB_POZ"/>
</dbReference>
<feature type="region of interest" description="Disordered" evidence="7">
    <location>
        <begin position="632"/>
        <end position="668"/>
    </location>
</feature>
<dbReference type="InterPro" id="IPR049764">
    <property type="entry name" value="ANFY1_FYVE"/>
</dbReference>
<dbReference type="Pfam" id="PF12796">
    <property type="entry name" value="Ank_2"/>
    <property type="match status" value="6"/>
</dbReference>
<evidence type="ECO:0000256" key="4">
    <source>
        <dbReference type="ARBA" id="ARBA00022833"/>
    </source>
</evidence>
<protein>
    <submittedName>
        <fullName evidence="8">Rabankyrin-5-like</fullName>
    </submittedName>
</protein>
<dbReference type="InterPro" id="IPR000306">
    <property type="entry name" value="Znf_FYVE"/>
</dbReference>
<dbReference type="InterPro" id="IPR011333">
    <property type="entry name" value="SKP1/BTB/POZ_sf"/>
</dbReference>
<dbReference type="PANTHER" id="PTHR24198:SF191">
    <property type="entry name" value="RABANKYRIN-5-LIKE"/>
    <property type="match status" value="1"/>
</dbReference>
<dbReference type="Pfam" id="PF01363">
    <property type="entry name" value="FYVE"/>
    <property type="match status" value="1"/>
</dbReference>
<dbReference type="Proteomes" id="UP001152795">
    <property type="component" value="Unassembled WGS sequence"/>
</dbReference>
<dbReference type="InterPro" id="IPR049763">
    <property type="entry name" value="ANKFY1_BACK"/>
</dbReference>
<dbReference type="PROSITE" id="PS50097">
    <property type="entry name" value="BTB"/>
    <property type="match status" value="1"/>
</dbReference>
<dbReference type="Gene3D" id="1.25.40.20">
    <property type="entry name" value="Ankyrin repeat-containing domain"/>
    <property type="match status" value="3"/>
</dbReference>
<evidence type="ECO:0000256" key="3">
    <source>
        <dbReference type="ARBA" id="ARBA00022771"/>
    </source>
</evidence>
<dbReference type="InterPro" id="IPR002110">
    <property type="entry name" value="Ankyrin_rpt"/>
</dbReference>
<dbReference type="InterPro" id="IPR013083">
    <property type="entry name" value="Znf_RING/FYVE/PHD"/>
</dbReference>
<feature type="region of interest" description="Disordered" evidence="7">
    <location>
        <begin position="565"/>
        <end position="595"/>
    </location>
</feature>
<keyword evidence="1" id="KW-0479">Metal-binding</keyword>
<dbReference type="EMBL" id="CACRXK020000466">
    <property type="protein sequence ID" value="CAB3982096.1"/>
    <property type="molecule type" value="Genomic_DNA"/>
</dbReference>
<evidence type="ECO:0000256" key="2">
    <source>
        <dbReference type="ARBA" id="ARBA00022737"/>
    </source>
</evidence>
<sequence>MANDAFELQKAQNHLSLLRQEYVKLQNKHVELEQKYNLLVVQTGRGEFEKDSFVARLLNSVAELYDKELYSDITVKIAGQKLSAHKFIMAARSDFWSNRDLNELSELELTDISAEVGLALMRWVYTDKAEIKNEENFLVNLVKAANRYKLTELRGRCERMLMSSVSVSNCIKFYQTAEDIGADGLRKYCEEIITSHWSDLRTEDFGNMSASLLYQMFKSKSSFPLHLAIKHHREDVVFLFLIEFNSQLPKKLDEFDPSTGGVPLNIALLEQQESIAKQLVTNGCDVDVPDSEGSCLLHKAIERGDEFASTFLIKNGAKVNAVTTTEQISPLHLAASYKAWSTMHEKAASSSNRTSAEGMARVVQLLMSSSADLNLQDVNGCSPLHQAILSENDQVFNLLLKQSSLNLEIKDKKGRTPLWLALTVPDEKINPDDEDSVAARLSQAGASPDSIETSSGDSLLHLAATQSRQNAGLFLAGHGAEPNVTNKLGETPLHGACRSGLITLVSKLLHCGANPNIQTTETEELKQKLSERRKTRLETKAEARRKAIAIATELQNQKLQEALAAEEMEKRKKRGSSTTASEPRSEYIPNDSFEADLGINNPFMESDEQPVSPPDLKNPFFDDLRAAAAASAVARGDANPFDPPAQVEERSRRQSEKQHKGISEPRKEFTETEIEELILEHNLYDESLNSLVVDCHGKTPLHYSIIEKHENVINCFKEFDDMVSSGGRLNLAPDFDICDSEEQSALEHALLTAQYRLAESILEAGANIDLQDSQGCSLMLKTIQRKDVPSALFLIEHGADINVRTKENQSVLQLAISHRLQPVVDSLCKNGADPNVADEYGNCPLWTAMKSKQFGIAETLVSHGCNTNVWHKGPNNCIQSLLHRAIHEKDEDAGCFVIKCKCDINSPRRPSTDGTGGVEAWDGLTPLHLACMAGLDKIVQFLVQENAQVNIQDSEGRGPIHVSILSGHPIPTQLLLGHPELNLTLEDRTGQTPFAVALDTKDHKSAEAILSREPNAAERYDKKGRNYLHRAILGGNVEKVLFLISVSANIHIPVQDSSLITPLHLAVQAGSEIIVRHLILAGANVNAMDKHKKTPLHEAADNDRANVLAILIQNGVNVSEVDNKNNNALHLAVQQGHINSVRELLSESSVDATAVNARGQNSLHTLAQYAKDNAGAIFEIFRQNLPNFPINSLDAEENTALLLAYLNGNGRLCRELLKNGSTLSAVNKNGISIFNAEVASKKLLFSLLDLLNAEPPWSDGNFCHECSMKFSVTNRKHHCRHCGRLLCAKCSTKQMPILKYELTKPVRVFSRRPKSHRSAVLKAVLEDYSQSQNAKNFLILSSQTVGFNTKLKSQRSEVKSFPAVSQSCVETC</sequence>
<dbReference type="InterPro" id="IPR000210">
    <property type="entry name" value="BTB/POZ_dom"/>
</dbReference>
<accession>A0A6S7G1M9</accession>
<evidence type="ECO:0000256" key="7">
    <source>
        <dbReference type="SAM" id="MobiDB-lite"/>
    </source>
</evidence>
<feature type="compositionally biased region" description="Basic and acidic residues" evidence="7">
    <location>
        <begin position="647"/>
        <end position="668"/>
    </location>
</feature>
<dbReference type="InterPro" id="IPR036770">
    <property type="entry name" value="Ankyrin_rpt-contain_sf"/>
</dbReference>
<gene>
    <name evidence="8" type="ORF">PACLA_8A053617</name>
</gene>
<dbReference type="Pfam" id="PF00651">
    <property type="entry name" value="BTB"/>
    <property type="match status" value="1"/>
</dbReference>
<evidence type="ECO:0000256" key="6">
    <source>
        <dbReference type="SAM" id="Coils"/>
    </source>
</evidence>
<comment type="caution">
    <text evidence="8">The sequence shown here is derived from an EMBL/GenBank/DDBJ whole genome shotgun (WGS) entry which is preliminary data.</text>
</comment>
<dbReference type="Gene3D" id="3.30.40.10">
    <property type="entry name" value="Zinc/RING finger domain, C3HC4 (zinc finger)"/>
    <property type="match status" value="1"/>
</dbReference>
<keyword evidence="6" id="KW-0175">Coiled coil</keyword>
<dbReference type="SMART" id="SM00225">
    <property type="entry name" value="BTB"/>
    <property type="match status" value="1"/>
</dbReference>
<dbReference type="SMART" id="SM00064">
    <property type="entry name" value="FYVE"/>
    <property type="match status" value="1"/>
</dbReference>
<dbReference type="CDD" id="cd18501">
    <property type="entry name" value="BACK_ANKFY1_Rank5"/>
    <property type="match status" value="1"/>
</dbReference>
<dbReference type="SUPFAM" id="SSF54695">
    <property type="entry name" value="POZ domain"/>
    <property type="match status" value="1"/>
</dbReference>
<organism evidence="8 9">
    <name type="scientific">Paramuricea clavata</name>
    <name type="common">Red gorgonian</name>
    <name type="synonym">Violescent sea-whip</name>
    <dbReference type="NCBI Taxonomy" id="317549"/>
    <lineage>
        <taxon>Eukaryota</taxon>
        <taxon>Metazoa</taxon>
        <taxon>Cnidaria</taxon>
        <taxon>Anthozoa</taxon>
        <taxon>Octocorallia</taxon>
        <taxon>Malacalcyonacea</taxon>
        <taxon>Plexauridae</taxon>
        <taxon>Paramuricea</taxon>
    </lineage>
</organism>
<dbReference type="CDD" id="cd18303">
    <property type="entry name" value="BTB_POZ_Rank-5"/>
    <property type="match status" value="1"/>
</dbReference>
<reference evidence="8" key="1">
    <citation type="submission" date="2020-04" db="EMBL/GenBank/DDBJ databases">
        <authorList>
            <person name="Alioto T."/>
            <person name="Alioto T."/>
            <person name="Gomez Garrido J."/>
        </authorList>
    </citation>
    <scope>NUCLEOTIDE SEQUENCE</scope>
    <source>
        <strain evidence="8">A484AB</strain>
    </source>
</reference>
<proteinExistence type="predicted"/>
<dbReference type="InterPro" id="IPR017455">
    <property type="entry name" value="Znf_FYVE-rel"/>
</dbReference>
<keyword evidence="9" id="KW-1185">Reference proteome</keyword>
<evidence type="ECO:0000256" key="1">
    <source>
        <dbReference type="ARBA" id="ARBA00022723"/>
    </source>
</evidence>
<evidence type="ECO:0000313" key="9">
    <source>
        <dbReference type="Proteomes" id="UP001152795"/>
    </source>
</evidence>
<name>A0A6S7G1M9_PARCT</name>
<feature type="coiled-coil region" evidence="6">
    <location>
        <begin position="8"/>
        <end position="42"/>
    </location>
</feature>
<feature type="region of interest" description="Disordered" evidence="7">
    <location>
        <begin position="430"/>
        <end position="455"/>
    </location>
</feature>
<dbReference type="PROSITE" id="PS50088">
    <property type="entry name" value="ANK_REPEAT"/>
    <property type="match status" value="11"/>
</dbReference>
<dbReference type="PANTHER" id="PTHR24198">
    <property type="entry name" value="ANKYRIN REPEAT AND PROTEIN KINASE DOMAIN-CONTAINING PROTEIN"/>
    <property type="match status" value="1"/>
</dbReference>
<dbReference type="Gene3D" id="3.30.710.10">
    <property type="entry name" value="Potassium Channel Kv1.1, Chain A"/>
    <property type="match status" value="1"/>
</dbReference>
<dbReference type="SMART" id="SM00248">
    <property type="entry name" value="ANK"/>
    <property type="match status" value="21"/>
</dbReference>
<dbReference type="GO" id="GO:0008270">
    <property type="term" value="F:zinc ion binding"/>
    <property type="evidence" value="ECO:0007669"/>
    <property type="project" value="UniProtKB-KW"/>
</dbReference>
<dbReference type="PROSITE" id="PS50178">
    <property type="entry name" value="ZF_FYVE"/>
    <property type="match status" value="1"/>
</dbReference>
<dbReference type="SUPFAM" id="SSF57903">
    <property type="entry name" value="FYVE/PHD zinc finger"/>
    <property type="match status" value="1"/>
</dbReference>
<dbReference type="OrthoDB" id="2306477at2759"/>
<keyword evidence="2" id="KW-0677">Repeat</keyword>
<dbReference type="SUPFAM" id="SSF48403">
    <property type="entry name" value="Ankyrin repeat"/>
    <property type="match status" value="4"/>
</dbReference>
<evidence type="ECO:0000256" key="5">
    <source>
        <dbReference type="ARBA" id="ARBA00023043"/>
    </source>
</evidence>
<keyword evidence="3" id="KW-0863">Zinc-finger</keyword>
<dbReference type="PROSITE" id="PS50297">
    <property type="entry name" value="ANK_REP_REGION"/>
    <property type="match status" value="4"/>
</dbReference>
<keyword evidence="4" id="KW-0862">Zinc</keyword>
<dbReference type="CDD" id="cd15728">
    <property type="entry name" value="FYVE_ANFY1"/>
    <property type="match status" value="1"/>
</dbReference>